<comment type="caution">
    <text evidence="1">The sequence shown here is derived from an EMBL/GenBank/DDBJ whole genome shotgun (WGS) entry which is preliminary data.</text>
</comment>
<dbReference type="Proteomes" id="UP001301958">
    <property type="component" value="Unassembled WGS sequence"/>
</dbReference>
<name>A0AAN7H0L8_9PEZI</name>
<organism evidence="1 2">
    <name type="scientific">Podospora fimiseda</name>
    <dbReference type="NCBI Taxonomy" id="252190"/>
    <lineage>
        <taxon>Eukaryota</taxon>
        <taxon>Fungi</taxon>
        <taxon>Dikarya</taxon>
        <taxon>Ascomycota</taxon>
        <taxon>Pezizomycotina</taxon>
        <taxon>Sordariomycetes</taxon>
        <taxon>Sordariomycetidae</taxon>
        <taxon>Sordariales</taxon>
        <taxon>Podosporaceae</taxon>
        <taxon>Podospora</taxon>
    </lineage>
</organism>
<gene>
    <name evidence="1" type="ORF">QBC38DRAFT_275746</name>
</gene>
<reference evidence="1" key="1">
    <citation type="journal article" date="2023" name="Mol. Phylogenet. Evol.">
        <title>Genome-scale phylogeny and comparative genomics of the fungal order Sordariales.</title>
        <authorList>
            <person name="Hensen N."/>
            <person name="Bonometti L."/>
            <person name="Westerberg I."/>
            <person name="Brannstrom I.O."/>
            <person name="Guillou S."/>
            <person name="Cros-Aarteil S."/>
            <person name="Calhoun S."/>
            <person name="Haridas S."/>
            <person name="Kuo A."/>
            <person name="Mondo S."/>
            <person name="Pangilinan J."/>
            <person name="Riley R."/>
            <person name="LaButti K."/>
            <person name="Andreopoulos B."/>
            <person name="Lipzen A."/>
            <person name="Chen C."/>
            <person name="Yan M."/>
            <person name="Daum C."/>
            <person name="Ng V."/>
            <person name="Clum A."/>
            <person name="Steindorff A."/>
            <person name="Ohm R.A."/>
            <person name="Martin F."/>
            <person name="Silar P."/>
            <person name="Natvig D.O."/>
            <person name="Lalanne C."/>
            <person name="Gautier V."/>
            <person name="Ament-Velasquez S.L."/>
            <person name="Kruys A."/>
            <person name="Hutchinson M.I."/>
            <person name="Powell A.J."/>
            <person name="Barry K."/>
            <person name="Miller A.N."/>
            <person name="Grigoriev I.V."/>
            <person name="Debuchy R."/>
            <person name="Gladieux P."/>
            <person name="Hiltunen Thoren M."/>
            <person name="Johannesson H."/>
        </authorList>
    </citation>
    <scope>NUCLEOTIDE SEQUENCE</scope>
    <source>
        <strain evidence="1">CBS 990.96</strain>
    </source>
</reference>
<evidence type="ECO:0000313" key="2">
    <source>
        <dbReference type="Proteomes" id="UP001301958"/>
    </source>
</evidence>
<accession>A0AAN7H0L8</accession>
<keyword evidence="2" id="KW-1185">Reference proteome</keyword>
<evidence type="ECO:0000313" key="1">
    <source>
        <dbReference type="EMBL" id="KAK4230956.1"/>
    </source>
</evidence>
<reference evidence="1" key="2">
    <citation type="submission" date="2023-05" db="EMBL/GenBank/DDBJ databases">
        <authorList>
            <consortium name="Lawrence Berkeley National Laboratory"/>
            <person name="Steindorff A."/>
            <person name="Hensen N."/>
            <person name="Bonometti L."/>
            <person name="Westerberg I."/>
            <person name="Brannstrom I.O."/>
            <person name="Guillou S."/>
            <person name="Cros-Aarteil S."/>
            <person name="Calhoun S."/>
            <person name="Haridas S."/>
            <person name="Kuo A."/>
            <person name="Mondo S."/>
            <person name="Pangilinan J."/>
            <person name="Riley R."/>
            <person name="Labutti K."/>
            <person name="Andreopoulos B."/>
            <person name="Lipzen A."/>
            <person name="Chen C."/>
            <person name="Yanf M."/>
            <person name="Daum C."/>
            <person name="Ng V."/>
            <person name="Clum A."/>
            <person name="Ohm R."/>
            <person name="Martin F."/>
            <person name="Silar P."/>
            <person name="Natvig D."/>
            <person name="Lalanne C."/>
            <person name="Gautier V."/>
            <person name="Ament-Velasquez S.L."/>
            <person name="Kruys A."/>
            <person name="Hutchinson M.I."/>
            <person name="Powell A.J."/>
            <person name="Barry K."/>
            <person name="Miller A.N."/>
            <person name="Grigoriev I.V."/>
            <person name="Debuchy R."/>
            <person name="Gladieux P."/>
            <person name="Thoren M.H."/>
            <person name="Johannesson H."/>
        </authorList>
    </citation>
    <scope>NUCLEOTIDE SEQUENCE</scope>
    <source>
        <strain evidence="1">CBS 990.96</strain>
    </source>
</reference>
<dbReference type="EMBL" id="MU865295">
    <property type="protein sequence ID" value="KAK4230956.1"/>
    <property type="molecule type" value="Genomic_DNA"/>
</dbReference>
<protein>
    <submittedName>
        <fullName evidence="1">Uncharacterized protein</fullName>
    </submittedName>
</protein>
<dbReference type="AlphaFoldDB" id="A0AAN7H0L8"/>
<proteinExistence type="predicted"/>
<sequence>MHEAQALQIHILNVDFRHSDYLSGIRGGRWLNEARWCRTAPYVWKLGISSPGESWSCIFFLLSWVLHLSVCSRQRECVAILNLLVLTPWQDLPCAIFPLGLFTLLHYVLTRSDRRDGNGFCHLGYIMRLSMETKSTGNGRQTAAEMIEMLECTCFLPAPLPVYTNRPTASVRPNRLRSRKWAGATATTRGVGGGEILKQPFP</sequence>